<dbReference type="Proteomes" id="UP000284219">
    <property type="component" value="Unassembled WGS sequence"/>
</dbReference>
<proteinExistence type="predicted"/>
<comment type="caution">
    <text evidence="1">The sequence shown here is derived from an EMBL/GenBank/DDBJ whole genome shotgun (WGS) entry which is preliminary data.</text>
</comment>
<dbReference type="EMBL" id="MCHY01000002">
    <property type="protein sequence ID" value="RKD26706.1"/>
    <property type="molecule type" value="Genomic_DNA"/>
</dbReference>
<reference evidence="1 2" key="1">
    <citation type="submission" date="2016-08" db="EMBL/GenBank/DDBJ databases">
        <title>Novel Firmicute Genomes.</title>
        <authorList>
            <person name="Poppleton D.I."/>
            <person name="Gribaldo S."/>
        </authorList>
    </citation>
    <scope>NUCLEOTIDE SEQUENCE [LARGE SCALE GENOMIC DNA]</scope>
    <source>
        <strain evidence="1 2">RAOx-1</strain>
    </source>
</reference>
<dbReference type="AlphaFoldDB" id="A0A419SQD6"/>
<name>A0A419SQD6_9BACL</name>
<sequence>MKGEVIEAQYDGGTTVKTKCDFCMEEPENNVLLEKPLSMIVAGQIILSQRNKPLFICLDCLTGEIENI</sequence>
<organism evidence="1 2">
    <name type="scientific">Ammoniphilus oxalaticus</name>
    <dbReference type="NCBI Taxonomy" id="66863"/>
    <lineage>
        <taxon>Bacteria</taxon>
        <taxon>Bacillati</taxon>
        <taxon>Bacillota</taxon>
        <taxon>Bacilli</taxon>
        <taxon>Bacillales</taxon>
        <taxon>Paenibacillaceae</taxon>
        <taxon>Aneurinibacillus group</taxon>
        <taxon>Ammoniphilus</taxon>
    </lineage>
</organism>
<evidence type="ECO:0000313" key="1">
    <source>
        <dbReference type="EMBL" id="RKD26706.1"/>
    </source>
</evidence>
<dbReference type="RefSeq" id="WP_120187986.1">
    <property type="nucleotide sequence ID" value="NZ_MCHY01000002.1"/>
</dbReference>
<evidence type="ECO:0000313" key="2">
    <source>
        <dbReference type="Proteomes" id="UP000284219"/>
    </source>
</evidence>
<keyword evidence="2" id="KW-1185">Reference proteome</keyword>
<accession>A0A419SQD6</accession>
<protein>
    <submittedName>
        <fullName evidence="1">Uncharacterized protein</fullName>
    </submittedName>
</protein>
<gene>
    <name evidence="1" type="ORF">BEP19_16000</name>
</gene>